<dbReference type="PANTHER" id="PTHR30269">
    <property type="entry name" value="TRANSMEMBRANE PROTEIN YFCA"/>
    <property type="match status" value="1"/>
</dbReference>
<feature type="transmembrane region" description="Helical" evidence="8">
    <location>
        <begin position="49"/>
        <end position="68"/>
    </location>
</feature>
<keyword evidence="7 8" id="KW-0472">Membrane</keyword>
<reference evidence="9" key="1">
    <citation type="submission" date="2021-04" db="EMBL/GenBank/DDBJ databases">
        <title>Pseudonocardia sp. nov., isolated from sandy soil of mangrove forest.</title>
        <authorList>
            <person name="Zan Z."/>
            <person name="Huang R."/>
            <person name="Liu W."/>
        </authorList>
    </citation>
    <scope>NUCLEOTIDE SEQUENCE</scope>
    <source>
        <strain evidence="9">S2-4</strain>
    </source>
</reference>
<protein>
    <recommendedName>
        <fullName evidence="8">Probable membrane transporter protein</fullName>
    </recommendedName>
</protein>
<evidence type="ECO:0000256" key="6">
    <source>
        <dbReference type="ARBA" id="ARBA00022989"/>
    </source>
</evidence>
<keyword evidence="5 8" id="KW-0812">Transmembrane</keyword>
<evidence type="ECO:0000256" key="4">
    <source>
        <dbReference type="ARBA" id="ARBA00022475"/>
    </source>
</evidence>
<dbReference type="Proteomes" id="UP001165283">
    <property type="component" value="Unassembled WGS sequence"/>
</dbReference>
<evidence type="ECO:0000256" key="5">
    <source>
        <dbReference type="ARBA" id="ARBA00022692"/>
    </source>
</evidence>
<dbReference type="InterPro" id="IPR002781">
    <property type="entry name" value="TM_pro_TauE-like"/>
</dbReference>
<evidence type="ECO:0000256" key="7">
    <source>
        <dbReference type="ARBA" id="ARBA00023136"/>
    </source>
</evidence>
<comment type="caution">
    <text evidence="9">The sequence shown here is derived from an EMBL/GenBank/DDBJ whole genome shotgun (WGS) entry which is preliminary data.</text>
</comment>
<name>A0ABT1AAN0_9PSEU</name>
<feature type="transmembrane region" description="Helical" evidence="8">
    <location>
        <begin position="170"/>
        <end position="189"/>
    </location>
</feature>
<keyword evidence="6 8" id="KW-1133">Transmembrane helix</keyword>
<evidence type="ECO:0000256" key="3">
    <source>
        <dbReference type="ARBA" id="ARBA00022448"/>
    </source>
</evidence>
<feature type="transmembrane region" description="Helical" evidence="8">
    <location>
        <begin position="105"/>
        <end position="124"/>
    </location>
</feature>
<evidence type="ECO:0000313" key="9">
    <source>
        <dbReference type="EMBL" id="MCO1660082.1"/>
    </source>
</evidence>
<comment type="similarity">
    <text evidence="2 8">Belongs to the 4-toluene sulfonate uptake permease (TSUP) (TC 2.A.102) family.</text>
</comment>
<keyword evidence="4 8" id="KW-1003">Cell membrane</keyword>
<feature type="transmembrane region" description="Helical" evidence="8">
    <location>
        <begin position="130"/>
        <end position="158"/>
    </location>
</feature>
<dbReference type="InterPro" id="IPR052017">
    <property type="entry name" value="TSUP"/>
</dbReference>
<keyword evidence="10" id="KW-1185">Reference proteome</keyword>
<feature type="transmembrane region" description="Helical" evidence="8">
    <location>
        <begin position="80"/>
        <end position="100"/>
    </location>
</feature>
<feature type="transmembrane region" description="Helical" evidence="8">
    <location>
        <begin position="12"/>
        <end position="37"/>
    </location>
</feature>
<evidence type="ECO:0000256" key="2">
    <source>
        <dbReference type="ARBA" id="ARBA00009142"/>
    </source>
</evidence>
<sequence>MVFPPETCDVGGVLLLAGLVVALGALVQGAVGFGLALVAAPLLAIIDPALVPVPLLLVTAVHAVLTVAREPRGADWTGVGWALLGRLPGTALGVLAVALLPTRVFLAVVAGVVLVCAALSVVTWRPRPTVPALLVAGLVSGAGGTAASIGGPPVALLYQDRSGVRVRATLGAYFTAGSALSIGALVAGGQVGVDHLTAAAVLLPAMVVGFLASGPARRFVDRGWVRPAVVGVSALGAGVLLVQVAIG</sequence>
<dbReference type="PANTHER" id="PTHR30269:SF37">
    <property type="entry name" value="MEMBRANE TRANSPORTER PROTEIN"/>
    <property type="match status" value="1"/>
</dbReference>
<evidence type="ECO:0000256" key="1">
    <source>
        <dbReference type="ARBA" id="ARBA00004651"/>
    </source>
</evidence>
<dbReference type="Pfam" id="PF01925">
    <property type="entry name" value="TauE"/>
    <property type="match status" value="1"/>
</dbReference>
<gene>
    <name evidence="9" type="ORF">KDL28_33990</name>
</gene>
<feature type="transmembrane region" description="Helical" evidence="8">
    <location>
        <begin position="195"/>
        <end position="212"/>
    </location>
</feature>
<keyword evidence="3" id="KW-0813">Transport</keyword>
<proteinExistence type="inferred from homology"/>
<evidence type="ECO:0000313" key="10">
    <source>
        <dbReference type="Proteomes" id="UP001165283"/>
    </source>
</evidence>
<organism evidence="9 10">
    <name type="scientific">Pseudonocardia humida</name>
    <dbReference type="NCBI Taxonomy" id="2800819"/>
    <lineage>
        <taxon>Bacteria</taxon>
        <taxon>Bacillati</taxon>
        <taxon>Actinomycetota</taxon>
        <taxon>Actinomycetes</taxon>
        <taxon>Pseudonocardiales</taxon>
        <taxon>Pseudonocardiaceae</taxon>
        <taxon>Pseudonocardia</taxon>
    </lineage>
</organism>
<comment type="subcellular location">
    <subcellularLocation>
        <location evidence="1 8">Cell membrane</location>
        <topology evidence="1 8">Multi-pass membrane protein</topology>
    </subcellularLocation>
</comment>
<dbReference type="EMBL" id="JAGSOV010000077">
    <property type="protein sequence ID" value="MCO1660082.1"/>
    <property type="molecule type" value="Genomic_DNA"/>
</dbReference>
<dbReference type="RefSeq" id="WP_252445350.1">
    <property type="nucleotide sequence ID" value="NZ_JAGSOV010000077.1"/>
</dbReference>
<feature type="transmembrane region" description="Helical" evidence="8">
    <location>
        <begin position="224"/>
        <end position="246"/>
    </location>
</feature>
<accession>A0ABT1AAN0</accession>
<evidence type="ECO:0000256" key="8">
    <source>
        <dbReference type="RuleBase" id="RU363041"/>
    </source>
</evidence>